<dbReference type="Proteomes" id="UP000033915">
    <property type="component" value="Unassembled WGS sequence"/>
</dbReference>
<comment type="caution">
    <text evidence="2">The sequence shown here is derived from an EMBL/GenBank/DDBJ whole genome shotgun (WGS) entry which is preliminary data.</text>
</comment>
<keyword evidence="1" id="KW-0472">Membrane</keyword>
<dbReference type="EMBL" id="LCJT01000016">
    <property type="protein sequence ID" value="KKT83543.1"/>
    <property type="molecule type" value="Genomic_DNA"/>
</dbReference>
<feature type="transmembrane region" description="Helical" evidence="1">
    <location>
        <begin position="352"/>
        <end position="372"/>
    </location>
</feature>
<protein>
    <recommendedName>
        <fullName evidence="4">Glycosyltransferase RgtA/B/C/D-like domain-containing protein</fullName>
    </recommendedName>
</protein>
<feature type="transmembrane region" description="Helical" evidence="1">
    <location>
        <begin position="287"/>
        <end position="306"/>
    </location>
</feature>
<evidence type="ECO:0000256" key="1">
    <source>
        <dbReference type="SAM" id="Phobius"/>
    </source>
</evidence>
<feature type="transmembrane region" description="Helical" evidence="1">
    <location>
        <begin position="115"/>
        <end position="148"/>
    </location>
</feature>
<proteinExistence type="predicted"/>
<name>A0A0G1KJ35_9BACT</name>
<evidence type="ECO:0000313" key="2">
    <source>
        <dbReference type="EMBL" id="KKT83543.1"/>
    </source>
</evidence>
<feature type="transmembrane region" description="Helical" evidence="1">
    <location>
        <begin position="197"/>
        <end position="216"/>
    </location>
</feature>
<feature type="transmembrane region" description="Helical" evidence="1">
    <location>
        <begin position="248"/>
        <end position="266"/>
    </location>
</feature>
<gene>
    <name evidence="2" type="ORF">UW81_C0016G0011</name>
</gene>
<sequence>MNYKFLSKILLTSGLIYSALIFIIFPKWTIDDAYIIFRYAENFANQGVLTWNVGEPPIEGYTGVLWTVVLAGFIKLGFSPITISHVAGILMFFAGWLLLFLCLRKLNLPDLISGIILLLYATSPILFTHALSGLETSLFINAILLSFYFLLDAKETPLFLSLLFANLVRPEGAALATAFVIATGISKFKNEREDFKFWFWKFLFFYFFPALIYFIWRANYYGALLPNTFYAKEGNGISLDNLIDISRFLRTFFAIPILAAALLLSFEADWLWERIKSEWVKFKNSQIFNAFWGAIIFMILLVAVLARTHLLTNFSTRFYTPLMPAFWLGLGYLFGLGFLALNEFKNKKTLKYKLTICFFLVLSVYQILFQVVKLKDEMQFARVQLTLQETEHNLIGRELKNIIPPSEWLVVYTDAGAMPYFSKLKTVDFGALNDPLLARGNLSPKEKIDYFYLKNPGAIVFTSENKDKLEYGAEAESISNDLRFKNYILYKKYFSTIPNLEYHQFVYLRKDLYHK</sequence>
<organism evidence="2 3">
    <name type="scientific">Candidatus Giovannonibacteria bacterium GW2011_GWC2_44_9</name>
    <dbReference type="NCBI Taxonomy" id="1618658"/>
    <lineage>
        <taxon>Bacteria</taxon>
        <taxon>Candidatus Giovannoniibacteriota</taxon>
    </lineage>
</organism>
<evidence type="ECO:0000313" key="3">
    <source>
        <dbReference type="Proteomes" id="UP000033915"/>
    </source>
</evidence>
<keyword evidence="1" id="KW-0812">Transmembrane</keyword>
<keyword evidence="1" id="KW-1133">Transmembrane helix</keyword>
<reference evidence="2 3" key="1">
    <citation type="journal article" date="2015" name="Nature">
        <title>rRNA introns, odd ribosomes, and small enigmatic genomes across a large radiation of phyla.</title>
        <authorList>
            <person name="Brown C.T."/>
            <person name="Hug L.A."/>
            <person name="Thomas B.C."/>
            <person name="Sharon I."/>
            <person name="Castelle C.J."/>
            <person name="Singh A."/>
            <person name="Wilkins M.J."/>
            <person name="Williams K.H."/>
            <person name="Banfield J.F."/>
        </authorList>
    </citation>
    <scope>NUCLEOTIDE SEQUENCE [LARGE SCALE GENOMIC DNA]</scope>
</reference>
<accession>A0A0G1KJ35</accession>
<feature type="transmembrane region" description="Helical" evidence="1">
    <location>
        <begin position="5"/>
        <end position="25"/>
    </location>
</feature>
<feature type="transmembrane region" description="Helical" evidence="1">
    <location>
        <begin position="83"/>
        <end position="103"/>
    </location>
</feature>
<feature type="transmembrane region" description="Helical" evidence="1">
    <location>
        <begin position="318"/>
        <end position="340"/>
    </location>
</feature>
<evidence type="ECO:0008006" key="4">
    <source>
        <dbReference type="Google" id="ProtNLM"/>
    </source>
</evidence>
<dbReference type="AlphaFoldDB" id="A0A0G1KJ35"/>